<feature type="compositionally biased region" description="Polar residues" evidence="4">
    <location>
        <begin position="39"/>
        <end position="52"/>
    </location>
</feature>
<feature type="region of interest" description="Disordered" evidence="4">
    <location>
        <begin position="124"/>
        <end position="188"/>
    </location>
</feature>
<dbReference type="OrthoDB" id="6380180at2759"/>
<keyword evidence="6" id="KW-1185">Reference proteome</keyword>
<dbReference type="Proteomes" id="UP000792457">
    <property type="component" value="Unassembled WGS sequence"/>
</dbReference>
<evidence type="ECO:0000256" key="2">
    <source>
        <dbReference type="ARBA" id="ARBA00006393"/>
    </source>
</evidence>
<organism evidence="5 6">
    <name type="scientific">Ladona fulva</name>
    <name type="common">Scarce chaser dragonfly</name>
    <name type="synonym">Libellula fulva</name>
    <dbReference type="NCBI Taxonomy" id="123851"/>
    <lineage>
        <taxon>Eukaryota</taxon>
        <taxon>Metazoa</taxon>
        <taxon>Ecdysozoa</taxon>
        <taxon>Arthropoda</taxon>
        <taxon>Hexapoda</taxon>
        <taxon>Insecta</taxon>
        <taxon>Pterygota</taxon>
        <taxon>Palaeoptera</taxon>
        <taxon>Odonata</taxon>
        <taxon>Epiprocta</taxon>
        <taxon>Anisoptera</taxon>
        <taxon>Libelluloidea</taxon>
        <taxon>Libellulidae</taxon>
        <taxon>Ladona</taxon>
    </lineage>
</organism>
<evidence type="ECO:0000256" key="3">
    <source>
        <dbReference type="ARBA" id="ARBA00023013"/>
    </source>
</evidence>
<dbReference type="PANTHER" id="PTHR15416">
    <property type="entry name" value="CAMP-DEPENDENT PROTEIN KINASE INHIBITOR/PKI"/>
    <property type="match status" value="1"/>
</dbReference>
<evidence type="ECO:0000313" key="5">
    <source>
        <dbReference type="EMBL" id="KAG8232431.1"/>
    </source>
</evidence>
<accession>A0A8K0P3M1</accession>
<dbReference type="InterPro" id="IPR004171">
    <property type="entry name" value="cAMP_dep_PKI"/>
</dbReference>
<reference evidence="5" key="1">
    <citation type="submission" date="2013-04" db="EMBL/GenBank/DDBJ databases">
        <authorList>
            <person name="Qu J."/>
            <person name="Murali S.C."/>
            <person name="Bandaranaike D."/>
            <person name="Bellair M."/>
            <person name="Blankenburg K."/>
            <person name="Chao H."/>
            <person name="Dinh H."/>
            <person name="Doddapaneni H."/>
            <person name="Downs B."/>
            <person name="Dugan-Rocha S."/>
            <person name="Elkadiri S."/>
            <person name="Gnanaolivu R.D."/>
            <person name="Hernandez B."/>
            <person name="Javaid M."/>
            <person name="Jayaseelan J.C."/>
            <person name="Lee S."/>
            <person name="Li M."/>
            <person name="Ming W."/>
            <person name="Munidasa M."/>
            <person name="Muniz J."/>
            <person name="Nguyen L."/>
            <person name="Ongeri F."/>
            <person name="Osuji N."/>
            <person name="Pu L.-L."/>
            <person name="Puazo M."/>
            <person name="Qu C."/>
            <person name="Quiroz J."/>
            <person name="Raj R."/>
            <person name="Weissenberger G."/>
            <person name="Xin Y."/>
            <person name="Zou X."/>
            <person name="Han Y."/>
            <person name="Richards S."/>
            <person name="Worley K."/>
            <person name="Muzny D."/>
            <person name="Gibbs R."/>
        </authorList>
    </citation>
    <scope>NUCLEOTIDE SEQUENCE</scope>
    <source>
        <strain evidence="5">Sampled in the wild</strain>
    </source>
</reference>
<feature type="compositionally biased region" description="Low complexity" evidence="4">
    <location>
        <begin position="124"/>
        <end position="139"/>
    </location>
</feature>
<protein>
    <submittedName>
        <fullName evidence="5">Uncharacterized protein</fullName>
    </submittedName>
</protein>
<evidence type="ECO:0000256" key="4">
    <source>
        <dbReference type="SAM" id="MobiDB-lite"/>
    </source>
</evidence>
<feature type="compositionally biased region" description="Low complexity" evidence="4">
    <location>
        <begin position="53"/>
        <end position="63"/>
    </location>
</feature>
<proteinExistence type="inferred from homology"/>
<feature type="region of interest" description="Disordered" evidence="4">
    <location>
        <begin position="84"/>
        <end position="103"/>
    </location>
</feature>
<feature type="compositionally biased region" description="Low complexity" evidence="4">
    <location>
        <begin position="23"/>
        <end position="35"/>
    </location>
</feature>
<feature type="region of interest" description="Disordered" evidence="4">
    <location>
        <begin position="1"/>
        <end position="63"/>
    </location>
</feature>
<gene>
    <name evidence="5" type="ORF">J437_LFUL012862</name>
</gene>
<comment type="caution">
    <text evidence="5">The sequence shown here is derived from an EMBL/GenBank/DDBJ whole genome shotgun (WGS) entry which is preliminary data.</text>
</comment>
<reference evidence="5" key="2">
    <citation type="submission" date="2017-10" db="EMBL/GenBank/DDBJ databases">
        <title>Ladona fulva Genome sequencing and assembly.</title>
        <authorList>
            <person name="Murali S."/>
            <person name="Richards S."/>
            <person name="Bandaranaike D."/>
            <person name="Bellair M."/>
            <person name="Blankenburg K."/>
            <person name="Chao H."/>
            <person name="Dinh H."/>
            <person name="Doddapaneni H."/>
            <person name="Dugan-Rocha S."/>
            <person name="Elkadiri S."/>
            <person name="Gnanaolivu R."/>
            <person name="Hernandez B."/>
            <person name="Skinner E."/>
            <person name="Javaid M."/>
            <person name="Lee S."/>
            <person name="Li M."/>
            <person name="Ming W."/>
            <person name="Munidasa M."/>
            <person name="Muniz J."/>
            <person name="Nguyen L."/>
            <person name="Hughes D."/>
            <person name="Osuji N."/>
            <person name="Pu L.-L."/>
            <person name="Puazo M."/>
            <person name="Qu C."/>
            <person name="Quiroz J."/>
            <person name="Raj R."/>
            <person name="Weissenberger G."/>
            <person name="Xin Y."/>
            <person name="Zou X."/>
            <person name="Han Y."/>
            <person name="Worley K."/>
            <person name="Muzny D."/>
            <person name="Gibbs R."/>
        </authorList>
    </citation>
    <scope>NUCLEOTIDE SEQUENCE</scope>
    <source>
        <strain evidence="5">Sampled in the wild</strain>
    </source>
</reference>
<comment type="function">
    <text evidence="1">Extremely potent competitive inhibitor of cAMP-dependent protein kinase activity, this protein interacts with the catalytic subunit of the enzyme after the cAMP-induced dissociation of its regulatory chains.</text>
</comment>
<name>A0A8K0P3M1_LADFU</name>
<keyword evidence="3" id="KW-0649">Protein kinase inhibitor</keyword>
<evidence type="ECO:0000256" key="1">
    <source>
        <dbReference type="ARBA" id="ARBA00002844"/>
    </source>
</evidence>
<dbReference type="Pfam" id="PF02827">
    <property type="entry name" value="PKI"/>
    <property type="match status" value="1"/>
</dbReference>
<feature type="compositionally biased region" description="Basic and acidic residues" evidence="4">
    <location>
        <begin position="141"/>
        <end position="188"/>
    </location>
</feature>
<comment type="similarity">
    <text evidence="2">Belongs to the PKI family.</text>
</comment>
<dbReference type="GO" id="GO:0004862">
    <property type="term" value="F:cAMP-dependent protein kinase inhibitor activity"/>
    <property type="evidence" value="ECO:0007669"/>
    <property type="project" value="InterPro"/>
</dbReference>
<evidence type="ECO:0000313" key="6">
    <source>
        <dbReference type="Proteomes" id="UP000792457"/>
    </source>
</evidence>
<sequence length="188" mass="19799">MMSKRKGSILSGRIIRPLRGKRSSSSSSAIFSRPPSFNPHRSSCHTSSTFTPSGLCSPSSSVSISSSLSRRAVMKMLAVMESSSRNANGGAGGENDDAAQDFLISGRTGRRNALPDILGETTTLTLSSSSPLGAAAADLPSRLEKLSCTDSPKEEESSEVDRTPSEDNNYSKKDSESSKGDEEGSSRS</sequence>
<dbReference type="EMBL" id="KZ308617">
    <property type="protein sequence ID" value="KAG8232431.1"/>
    <property type="molecule type" value="Genomic_DNA"/>
</dbReference>
<dbReference type="AlphaFoldDB" id="A0A8K0P3M1"/>